<dbReference type="SUPFAM" id="SSF52540">
    <property type="entry name" value="P-loop containing nucleoside triphosphate hydrolases"/>
    <property type="match status" value="1"/>
</dbReference>
<sequence>VVVPFRALLENLLAKARARGIDSIEWRSAATRRATLVFVSADNVAGTGFIGHLKQWEQKGVLRRVFLDEAHLAFKDNHWRAKLAGLHQLRGTRCPLVMLTATLPKTLVPELEHCMAAQYARYIRCLTIRARTRYIVEEVKRGTLRERVLDLCRRIQVQLGQNRGVVYCKSRAECEELARELGVIYFRGQEADNPERLEHWLKQNGLIVATSALGTGVDFERIVFTLHVDIPYGMVDYAQESGRGGRAGEDVDSLLIYEQGGADRAYKRARNCDERAIANFVRTQGCRRKVKGLYLDGEEVSCGQGDLARCDNCGEGVTALERRYKQEAHERRLFEETMDSLVDFCAACWVGNSSDSDSWEHSAKDCAMAHPAAEVDAFRGQLRFDKDTHSCYKCGISQRLCRTGEDSKQVCQWPGRVAPLLYALVQSENRLHTLYNAGYDEDSLDVAACVQWLGRRHPRRVWNEVVSNGMAVLVRAIVEAHAVEPSQVSQAVLSRTGSPEVGELPSSPPLQASTRLIDVEEEAAFASEGDGLIELLSDWADQGDGSVEHDGLGFVGADIEEACQSELKEMDASSEAGEEVDHRADIAIESTSVALQPRRDSSVEYGELQPEQFKGLLQAWRGQCSICLVRGLDGRRHPWRSCSYVEARGGMDSRRSLLGQVRYRYSACFQCHAPQALCDMWQGQRIGRQWRFKRVHGAQCQFEDVVKDMGAAIWAVRGGEIQGWIAQQADGPAALRTGEKGVLEWFGGQFIAGGIEVSGLYRPLNEDSDEVEQKKHGSTIATGLGLGEDGGQLKSRFGIPDGAERIGKEQMHK</sequence>
<dbReference type="EC" id="5.6.2.4" evidence="3"/>
<dbReference type="EMBL" id="ML993681">
    <property type="protein sequence ID" value="KAF2158359.1"/>
    <property type="molecule type" value="Genomic_DNA"/>
</dbReference>
<dbReference type="PANTHER" id="PTHR13710:SF154">
    <property type="entry name" value="RECQ HELICASE, PUTATIVE (AFU_ORTHOLOGUE AFUA_6G14720)-RELATED"/>
    <property type="match status" value="1"/>
</dbReference>
<dbReference type="GO" id="GO:0005737">
    <property type="term" value="C:cytoplasm"/>
    <property type="evidence" value="ECO:0007669"/>
    <property type="project" value="TreeGrafter"/>
</dbReference>
<dbReference type="AlphaFoldDB" id="A0A6A6BXU3"/>
<dbReference type="PROSITE" id="PS51194">
    <property type="entry name" value="HELICASE_CTER"/>
    <property type="match status" value="1"/>
</dbReference>
<dbReference type="GO" id="GO:0009378">
    <property type="term" value="F:four-way junction helicase activity"/>
    <property type="evidence" value="ECO:0007669"/>
    <property type="project" value="TreeGrafter"/>
</dbReference>
<feature type="domain" description="Helicase C-terminal" evidence="5">
    <location>
        <begin position="143"/>
        <end position="294"/>
    </location>
</feature>
<evidence type="ECO:0000256" key="4">
    <source>
        <dbReference type="SAM" id="MobiDB-lite"/>
    </source>
</evidence>
<protein>
    <recommendedName>
        <fullName evidence="3">DNA 3'-5' helicase</fullName>
        <ecNumber evidence="3">5.6.2.4</ecNumber>
    </recommendedName>
</protein>
<feature type="non-terminal residue" evidence="6">
    <location>
        <position position="1"/>
    </location>
</feature>
<evidence type="ECO:0000313" key="7">
    <source>
        <dbReference type="Proteomes" id="UP000799537"/>
    </source>
</evidence>
<dbReference type="OrthoDB" id="2608216at2759"/>
<organism evidence="6 7">
    <name type="scientific">Zasmidium cellare ATCC 36951</name>
    <dbReference type="NCBI Taxonomy" id="1080233"/>
    <lineage>
        <taxon>Eukaryota</taxon>
        <taxon>Fungi</taxon>
        <taxon>Dikarya</taxon>
        <taxon>Ascomycota</taxon>
        <taxon>Pezizomycotina</taxon>
        <taxon>Dothideomycetes</taxon>
        <taxon>Dothideomycetidae</taxon>
        <taxon>Mycosphaerellales</taxon>
        <taxon>Mycosphaerellaceae</taxon>
        <taxon>Zasmidium</taxon>
    </lineage>
</organism>
<dbReference type="Proteomes" id="UP000799537">
    <property type="component" value="Unassembled WGS sequence"/>
</dbReference>
<dbReference type="SMART" id="SM00490">
    <property type="entry name" value="HELICc"/>
    <property type="match status" value="1"/>
</dbReference>
<dbReference type="Pfam" id="PF00271">
    <property type="entry name" value="Helicase_C"/>
    <property type="match status" value="1"/>
</dbReference>
<dbReference type="GeneID" id="54568130"/>
<feature type="compositionally biased region" description="Basic and acidic residues" evidence="4">
    <location>
        <begin position="802"/>
        <end position="813"/>
    </location>
</feature>
<dbReference type="GO" id="GO:0005694">
    <property type="term" value="C:chromosome"/>
    <property type="evidence" value="ECO:0007669"/>
    <property type="project" value="TreeGrafter"/>
</dbReference>
<dbReference type="PANTHER" id="PTHR13710">
    <property type="entry name" value="DNA HELICASE RECQ FAMILY MEMBER"/>
    <property type="match status" value="1"/>
</dbReference>
<gene>
    <name evidence="6" type="ORF">M409DRAFT_61729</name>
</gene>
<dbReference type="RefSeq" id="XP_033659248.1">
    <property type="nucleotide sequence ID" value="XM_033814858.1"/>
</dbReference>
<comment type="similarity">
    <text evidence="1">Belongs to the helicase family. RecQ subfamily.</text>
</comment>
<evidence type="ECO:0000256" key="2">
    <source>
        <dbReference type="ARBA" id="ARBA00034617"/>
    </source>
</evidence>
<name>A0A6A6BXU3_ZASCE</name>
<keyword evidence="7" id="KW-1185">Reference proteome</keyword>
<evidence type="ECO:0000256" key="3">
    <source>
        <dbReference type="ARBA" id="ARBA00034808"/>
    </source>
</evidence>
<dbReference type="InterPro" id="IPR027417">
    <property type="entry name" value="P-loop_NTPase"/>
</dbReference>
<accession>A0A6A6BXU3</accession>
<proteinExistence type="inferred from homology"/>
<reference evidence="6" key="1">
    <citation type="journal article" date="2020" name="Stud. Mycol.">
        <title>101 Dothideomycetes genomes: a test case for predicting lifestyles and emergence of pathogens.</title>
        <authorList>
            <person name="Haridas S."/>
            <person name="Albert R."/>
            <person name="Binder M."/>
            <person name="Bloem J."/>
            <person name="Labutti K."/>
            <person name="Salamov A."/>
            <person name="Andreopoulos B."/>
            <person name="Baker S."/>
            <person name="Barry K."/>
            <person name="Bills G."/>
            <person name="Bluhm B."/>
            <person name="Cannon C."/>
            <person name="Castanera R."/>
            <person name="Culley D."/>
            <person name="Daum C."/>
            <person name="Ezra D."/>
            <person name="Gonzalez J."/>
            <person name="Henrissat B."/>
            <person name="Kuo A."/>
            <person name="Liang C."/>
            <person name="Lipzen A."/>
            <person name="Lutzoni F."/>
            <person name="Magnuson J."/>
            <person name="Mondo S."/>
            <person name="Nolan M."/>
            <person name="Ohm R."/>
            <person name="Pangilinan J."/>
            <person name="Park H.-J."/>
            <person name="Ramirez L."/>
            <person name="Alfaro M."/>
            <person name="Sun H."/>
            <person name="Tritt A."/>
            <person name="Yoshinaga Y."/>
            <person name="Zwiers L.-H."/>
            <person name="Turgeon B."/>
            <person name="Goodwin S."/>
            <person name="Spatafora J."/>
            <person name="Crous P."/>
            <person name="Grigoriev I."/>
        </authorList>
    </citation>
    <scope>NUCLEOTIDE SEQUENCE</scope>
    <source>
        <strain evidence="6">ATCC 36951</strain>
    </source>
</reference>
<evidence type="ECO:0000313" key="6">
    <source>
        <dbReference type="EMBL" id="KAF2158359.1"/>
    </source>
</evidence>
<dbReference type="GO" id="GO:0043138">
    <property type="term" value="F:3'-5' DNA helicase activity"/>
    <property type="evidence" value="ECO:0007669"/>
    <property type="project" value="UniProtKB-EC"/>
</dbReference>
<feature type="region of interest" description="Disordered" evidence="4">
    <location>
        <begin position="778"/>
        <end position="813"/>
    </location>
</feature>
<dbReference type="Gene3D" id="3.40.50.300">
    <property type="entry name" value="P-loop containing nucleotide triphosphate hydrolases"/>
    <property type="match status" value="2"/>
</dbReference>
<dbReference type="InterPro" id="IPR001650">
    <property type="entry name" value="Helicase_C-like"/>
</dbReference>
<dbReference type="GO" id="GO:0000724">
    <property type="term" value="P:double-strand break repair via homologous recombination"/>
    <property type="evidence" value="ECO:0007669"/>
    <property type="project" value="TreeGrafter"/>
</dbReference>
<evidence type="ECO:0000259" key="5">
    <source>
        <dbReference type="PROSITE" id="PS51194"/>
    </source>
</evidence>
<comment type="catalytic activity">
    <reaction evidence="2">
        <text>Couples ATP hydrolysis with the unwinding of duplex DNA by translocating in the 3'-5' direction.</text>
        <dbReference type="EC" id="5.6.2.4"/>
    </reaction>
</comment>
<evidence type="ECO:0000256" key="1">
    <source>
        <dbReference type="ARBA" id="ARBA00005446"/>
    </source>
</evidence>